<proteinExistence type="predicted"/>
<reference evidence="1" key="1">
    <citation type="journal article" date="2021" name="Proc. Natl. Acad. Sci. U.S.A.">
        <title>A Catalog of Tens of Thousands of Viruses from Human Metagenomes Reveals Hidden Associations with Chronic Diseases.</title>
        <authorList>
            <person name="Tisza M.J."/>
            <person name="Buck C.B."/>
        </authorList>
    </citation>
    <scope>NUCLEOTIDE SEQUENCE</scope>
    <source>
        <strain evidence="1">CtP0x5</strain>
    </source>
</reference>
<evidence type="ECO:0000313" key="1">
    <source>
        <dbReference type="EMBL" id="DAF62008.1"/>
    </source>
</evidence>
<accession>A0A8S5TFT7</accession>
<name>A0A8S5TFT7_9CAUD</name>
<protein>
    <submittedName>
        <fullName evidence="1">Uncharacterized protein</fullName>
    </submittedName>
</protein>
<dbReference type="EMBL" id="BK032818">
    <property type="protein sequence ID" value="DAF62008.1"/>
    <property type="molecule type" value="Genomic_DNA"/>
</dbReference>
<sequence>MSNLLRICGHNSQGKTLLFTDTDLINNALHQEQNGIKPHYAWYDYKTQKPITPKGWLVISNMEKCIIVYRRPDGKMIINEGVQGDFCYC</sequence>
<organism evidence="1">
    <name type="scientific">Siphoviridae sp. ctP0x5</name>
    <dbReference type="NCBI Taxonomy" id="2827863"/>
    <lineage>
        <taxon>Viruses</taxon>
        <taxon>Duplodnaviria</taxon>
        <taxon>Heunggongvirae</taxon>
        <taxon>Uroviricota</taxon>
        <taxon>Caudoviricetes</taxon>
    </lineage>
</organism>